<dbReference type="GO" id="GO:0003677">
    <property type="term" value="F:DNA binding"/>
    <property type="evidence" value="ECO:0007669"/>
    <property type="project" value="InterPro"/>
</dbReference>
<proteinExistence type="predicted"/>
<keyword evidence="1" id="KW-0233">DNA recombination</keyword>
<evidence type="ECO:0000313" key="4">
    <source>
        <dbReference type="Proteomes" id="UP000590511"/>
    </source>
</evidence>
<reference evidence="3 4" key="1">
    <citation type="submission" date="2020-08" db="EMBL/GenBank/DDBJ databases">
        <title>Sequencing the genomes of 1000 actinobacteria strains.</title>
        <authorList>
            <person name="Klenk H.-P."/>
        </authorList>
    </citation>
    <scope>NUCLEOTIDE SEQUENCE [LARGE SCALE GENOMIC DNA]</scope>
    <source>
        <strain evidence="3 4">DSM 43150</strain>
    </source>
</reference>
<dbReference type="GO" id="GO:0006310">
    <property type="term" value="P:DNA recombination"/>
    <property type="evidence" value="ECO:0007669"/>
    <property type="project" value="UniProtKB-KW"/>
</dbReference>
<sequence length="96" mass="10781">MPTLGQPIPSNSYGKAWRDAREATLTPVQLRSPMAKRPYDLRHAAVSLWLNAGVPATQVAEWAGHSVHVLMRVYAKCNLRPRRSAPRPAKAWRLAR</sequence>
<dbReference type="AlphaFoldDB" id="A0A7W7MG09"/>
<dbReference type="Proteomes" id="UP000590511">
    <property type="component" value="Unassembled WGS sequence"/>
</dbReference>
<dbReference type="Proteomes" id="UP000631312">
    <property type="component" value="Unassembled WGS sequence"/>
</dbReference>
<organism evidence="3 4">
    <name type="scientific">Actinoplanes lobatus</name>
    <dbReference type="NCBI Taxonomy" id="113568"/>
    <lineage>
        <taxon>Bacteria</taxon>
        <taxon>Bacillati</taxon>
        <taxon>Actinomycetota</taxon>
        <taxon>Actinomycetes</taxon>
        <taxon>Micromonosporales</taxon>
        <taxon>Micromonosporaceae</taxon>
        <taxon>Actinoplanes</taxon>
    </lineage>
</organism>
<comment type="caution">
    <text evidence="3">The sequence shown here is derived from an EMBL/GenBank/DDBJ whole genome shotgun (WGS) entry which is preliminary data.</text>
</comment>
<dbReference type="EMBL" id="JACHNC010000001">
    <property type="protein sequence ID" value="MBB4748440.1"/>
    <property type="molecule type" value="Genomic_DNA"/>
</dbReference>
<dbReference type="GO" id="GO:0015074">
    <property type="term" value="P:DNA integration"/>
    <property type="evidence" value="ECO:0007669"/>
    <property type="project" value="InterPro"/>
</dbReference>
<dbReference type="EMBL" id="BOMP01000007">
    <property type="protein sequence ID" value="GIE37658.1"/>
    <property type="molecule type" value="Genomic_DNA"/>
</dbReference>
<accession>A0A7W7MG09</accession>
<gene>
    <name evidence="2" type="ORF">Alo02nite_05560</name>
    <name evidence="3" type="ORF">BJ964_002601</name>
</gene>
<protein>
    <submittedName>
        <fullName evidence="3">Integrase</fullName>
    </submittedName>
</protein>
<dbReference type="Gene3D" id="1.10.443.10">
    <property type="entry name" value="Intergrase catalytic core"/>
    <property type="match status" value="1"/>
</dbReference>
<keyword evidence="5" id="KW-1185">Reference proteome</keyword>
<dbReference type="SUPFAM" id="SSF56349">
    <property type="entry name" value="DNA breaking-rejoining enzymes"/>
    <property type="match status" value="1"/>
</dbReference>
<evidence type="ECO:0000313" key="2">
    <source>
        <dbReference type="EMBL" id="GIE37658.1"/>
    </source>
</evidence>
<evidence type="ECO:0000256" key="1">
    <source>
        <dbReference type="ARBA" id="ARBA00023172"/>
    </source>
</evidence>
<reference evidence="2 5" key="2">
    <citation type="submission" date="2021-01" db="EMBL/GenBank/DDBJ databases">
        <title>Whole genome shotgun sequence of Actinoplanes lobatus NBRC 12513.</title>
        <authorList>
            <person name="Komaki H."/>
            <person name="Tamura T."/>
        </authorList>
    </citation>
    <scope>NUCLEOTIDE SEQUENCE [LARGE SCALE GENOMIC DNA]</scope>
    <source>
        <strain evidence="2 5">NBRC 12513</strain>
    </source>
</reference>
<dbReference type="InterPro" id="IPR011010">
    <property type="entry name" value="DNA_brk_join_enz"/>
</dbReference>
<evidence type="ECO:0000313" key="3">
    <source>
        <dbReference type="EMBL" id="MBB4748440.1"/>
    </source>
</evidence>
<evidence type="ECO:0000313" key="5">
    <source>
        <dbReference type="Proteomes" id="UP000631312"/>
    </source>
</evidence>
<dbReference type="InterPro" id="IPR013762">
    <property type="entry name" value="Integrase-like_cat_sf"/>
</dbReference>
<name>A0A7W7MG09_9ACTN</name>